<keyword evidence="3" id="KW-0560">Oxidoreductase</keyword>
<dbReference type="PRINTS" id="PR00080">
    <property type="entry name" value="SDRFAMILY"/>
</dbReference>
<evidence type="ECO:0000256" key="1">
    <source>
        <dbReference type="ARBA" id="ARBA00006484"/>
    </source>
</evidence>
<organism evidence="3 4">
    <name type="scientific">Hydrogenophaga palleronii</name>
    <dbReference type="NCBI Taxonomy" id="65655"/>
    <lineage>
        <taxon>Bacteria</taxon>
        <taxon>Pseudomonadati</taxon>
        <taxon>Pseudomonadota</taxon>
        <taxon>Betaproteobacteria</taxon>
        <taxon>Burkholderiales</taxon>
        <taxon>Comamonadaceae</taxon>
        <taxon>Hydrogenophaga</taxon>
    </lineage>
</organism>
<evidence type="ECO:0000259" key="2">
    <source>
        <dbReference type="SMART" id="SM00822"/>
    </source>
</evidence>
<dbReference type="RefSeq" id="WP_310317245.1">
    <property type="nucleotide sequence ID" value="NZ_JAVDWU010000005.1"/>
</dbReference>
<sequence length="269" mass="28098">MTTPPLHNRRALVTGSVQGIGLAMAQELARAGAQVVLHGLPDDAVHAAAREALSAITAQPVVSLSHDLADPAQVARMMEEVLATGPLDILVNNAGIQHTAALQDMPRARWDAILAINLSAAFDTMRLALPGMVERGYGRIINIASVHGLVASVNKAPYVAAKFGLVGLTRVAALEAAQAGSRASGGVTANCICPGWTETAIIEPQILARAEQFGGDREAGIRDLLKEKQPTGRTSLPEEIARTLVWLCDPAAHNLTGAAIPIDGGWTAQ</sequence>
<comment type="caution">
    <text evidence="3">The sequence shown here is derived from an EMBL/GenBank/DDBJ whole genome shotgun (WGS) entry which is preliminary data.</text>
</comment>
<dbReference type="InterPro" id="IPR057326">
    <property type="entry name" value="KR_dom"/>
</dbReference>
<keyword evidence="4" id="KW-1185">Reference proteome</keyword>
<reference evidence="3 4" key="1">
    <citation type="submission" date="2023-07" db="EMBL/GenBank/DDBJ databases">
        <title>Sorghum-associated microbial communities from plants grown in Nebraska, USA.</title>
        <authorList>
            <person name="Schachtman D."/>
        </authorList>
    </citation>
    <scope>NUCLEOTIDE SEQUENCE [LARGE SCALE GENOMIC DNA]</scope>
    <source>
        <strain evidence="3 4">4249</strain>
    </source>
</reference>
<dbReference type="EC" id="1.1.1.30" evidence="3"/>
<accession>A0ABU1WNP1</accession>
<dbReference type="InterPro" id="IPR020904">
    <property type="entry name" value="Sc_DH/Rdtase_CS"/>
</dbReference>
<dbReference type="PANTHER" id="PTHR42879">
    <property type="entry name" value="3-OXOACYL-(ACYL-CARRIER-PROTEIN) REDUCTASE"/>
    <property type="match status" value="1"/>
</dbReference>
<dbReference type="PRINTS" id="PR00081">
    <property type="entry name" value="GDHRDH"/>
</dbReference>
<dbReference type="PROSITE" id="PS00061">
    <property type="entry name" value="ADH_SHORT"/>
    <property type="match status" value="1"/>
</dbReference>
<dbReference type="InterPro" id="IPR050259">
    <property type="entry name" value="SDR"/>
</dbReference>
<dbReference type="PANTHER" id="PTHR42879:SF2">
    <property type="entry name" value="3-OXOACYL-[ACYL-CARRIER-PROTEIN] REDUCTASE FABG"/>
    <property type="match status" value="1"/>
</dbReference>
<feature type="domain" description="Ketoreductase" evidence="2">
    <location>
        <begin position="9"/>
        <end position="199"/>
    </location>
</feature>
<dbReference type="EMBL" id="JAVDWU010000005">
    <property type="protein sequence ID" value="MDR7150911.1"/>
    <property type="molecule type" value="Genomic_DNA"/>
</dbReference>
<evidence type="ECO:0000313" key="4">
    <source>
        <dbReference type="Proteomes" id="UP001265700"/>
    </source>
</evidence>
<dbReference type="Gene3D" id="3.40.50.720">
    <property type="entry name" value="NAD(P)-binding Rossmann-like Domain"/>
    <property type="match status" value="1"/>
</dbReference>
<gene>
    <name evidence="3" type="ORF">J2W49_002874</name>
</gene>
<protein>
    <submittedName>
        <fullName evidence="3">3-hydroxybutyrate dehydrogenase</fullName>
        <ecNumber evidence="3">1.1.1.30</ecNumber>
    </submittedName>
</protein>
<dbReference type="Pfam" id="PF13561">
    <property type="entry name" value="adh_short_C2"/>
    <property type="match status" value="1"/>
</dbReference>
<dbReference type="SMART" id="SM00822">
    <property type="entry name" value="PKS_KR"/>
    <property type="match status" value="1"/>
</dbReference>
<dbReference type="NCBIfam" id="NF009093">
    <property type="entry name" value="PRK12429.1"/>
    <property type="match status" value="1"/>
</dbReference>
<name>A0ABU1WNP1_9BURK</name>
<dbReference type="SUPFAM" id="SSF51735">
    <property type="entry name" value="NAD(P)-binding Rossmann-fold domains"/>
    <property type="match status" value="1"/>
</dbReference>
<evidence type="ECO:0000313" key="3">
    <source>
        <dbReference type="EMBL" id="MDR7150911.1"/>
    </source>
</evidence>
<dbReference type="InterPro" id="IPR002347">
    <property type="entry name" value="SDR_fam"/>
</dbReference>
<proteinExistence type="inferred from homology"/>
<dbReference type="InterPro" id="IPR036291">
    <property type="entry name" value="NAD(P)-bd_dom_sf"/>
</dbReference>
<comment type="similarity">
    <text evidence="1">Belongs to the short-chain dehydrogenases/reductases (SDR) family.</text>
</comment>
<dbReference type="Proteomes" id="UP001265700">
    <property type="component" value="Unassembled WGS sequence"/>
</dbReference>
<dbReference type="GO" id="GO:0003858">
    <property type="term" value="F:3-hydroxybutyrate dehydrogenase activity"/>
    <property type="evidence" value="ECO:0007669"/>
    <property type="project" value="UniProtKB-EC"/>
</dbReference>